<proteinExistence type="predicted"/>
<dbReference type="CDD" id="cd07176">
    <property type="entry name" value="terB"/>
    <property type="match status" value="1"/>
</dbReference>
<reference evidence="4 5" key="2">
    <citation type="submission" date="2020-02" db="EMBL/GenBank/DDBJ databases">
        <title>The new genus of Enterobacteriales.</title>
        <authorList>
            <person name="Kim I.S."/>
        </authorList>
    </citation>
    <scope>NUCLEOTIDE SEQUENCE [LARGE SCALE GENOMIC DNA]</scope>
    <source>
        <strain evidence="4 5">SAP-6</strain>
    </source>
</reference>
<evidence type="ECO:0000259" key="2">
    <source>
        <dbReference type="Pfam" id="PF13208"/>
    </source>
</evidence>
<dbReference type="Pfam" id="PF05099">
    <property type="entry name" value="TerB"/>
    <property type="match status" value="1"/>
</dbReference>
<dbReference type="Pfam" id="PF15615">
    <property type="entry name" value="TerB_C"/>
    <property type="match status" value="1"/>
</dbReference>
<dbReference type="AlphaFoldDB" id="A0A845SUB6"/>
<feature type="domain" description="TerB N-terminal" evidence="2">
    <location>
        <begin position="104"/>
        <end position="316"/>
    </location>
</feature>
<gene>
    <name evidence="4" type="ORF">GRH90_25340</name>
</gene>
<dbReference type="RefSeq" id="WP_162368752.1">
    <property type="nucleotide sequence ID" value="NZ_WUBS01000032.1"/>
</dbReference>
<dbReference type="Gene3D" id="1.10.3680.10">
    <property type="entry name" value="TerB-like"/>
    <property type="match status" value="1"/>
</dbReference>
<organism evidence="4 5">
    <name type="scientific">Acerihabitans arboris</name>
    <dbReference type="NCBI Taxonomy" id="2691583"/>
    <lineage>
        <taxon>Bacteria</taxon>
        <taxon>Pseudomonadati</taxon>
        <taxon>Pseudomonadota</taxon>
        <taxon>Gammaproteobacteria</taxon>
        <taxon>Enterobacterales</taxon>
        <taxon>Pectobacteriaceae</taxon>
        <taxon>Acerihabitans</taxon>
    </lineage>
</organism>
<dbReference type="InterPro" id="IPR029024">
    <property type="entry name" value="TerB-like"/>
</dbReference>
<feature type="domain" description="Co-chaperone DjlA N-terminal" evidence="1">
    <location>
        <begin position="525"/>
        <end position="630"/>
    </location>
</feature>
<dbReference type="Proteomes" id="UP000461443">
    <property type="component" value="Unassembled WGS sequence"/>
</dbReference>
<keyword evidence="5" id="KW-1185">Reference proteome</keyword>
<evidence type="ECO:0000313" key="5">
    <source>
        <dbReference type="Proteomes" id="UP000461443"/>
    </source>
</evidence>
<reference evidence="4 5" key="1">
    <citation type="submission" date="2019-12" db="EMBL/GenBank/DDBJ databases">
        <authorList>
            <person name="Lee S.D."/>
        </authorList>
    </citation>
    <scope>NUCLEOTIDE SEQUENCE [LARGE SCALE GENOMIC DNA]</scope>
    <source>
        <strain evidence="4 5">SAP-6</strain>
    </source>
</reference>
<evidence type="ECO:0000313" key="4">
    <source>
        <dbReference type="EMBL" id="NDL66051.1"/>
    </source>
</evidence>
<dbReference type="SUPFAM" id="SSF158682">
    <property type="entry name" value="TerB-like"/>
    <property type="match status" value="1"/>
</dbReference>
<feature type="domain" description="TerB-C" evidence="3">
    <location>
        <begin position="648"/>
        <end position="774"/>
    </location>
</feature>
<dbReference type="InterPro" id="IPR007791">
    <property type="entry name" value="DjlA_N"/>
</dbReference>
<evidence type="ECO:0000259" key="1">
    <source>
        <dbReference type="Pfam" id="PF05099"/>
    </source>
</evidence>
<dbReference type="InterPro" id="IPR028932">
    <property type="entry name" value="TerB-C"/>
</dbReference>
<dbReference type="Pfam" id="PF13208">
    <property type="entry name" value="TerB_N"/>
    <property type="match status" value="1"/>
</dbReference>
<sequence>MGFWIFFAALIVIYLLFFKKKKTSSISRYGENSAAKITVSPTPHPVKSVKSVNTSSSQMQALDDDELATFSLVNGLTVEFRSSHGQETNSSTQRNRAPARWINPGENVKIQNIVINRGNFYFGGQIKANLSAKYNKFYNDGSDVSLVNDALSIQTTTKYYEDDSLGYWPSYSTLSPCGRGAYLDWLASDRSDPTCPIGYAFIYFYGLERRALVDGKQKDISDNDFRILFEEVLRLRSVFQKNNSFQHYATQLMEAMSLLRPNTILIENENEYFASGSSLLFKFRLATIVAQEKPVPTELALAWVKYYTEYTLRTPARRCADEFATLFKQRYAKKFGEGLVIKPNKTRLKLDYTPASSSLRGISIELLDLPNPSVLRAPVQKLMQIAESCTNDLDAYSRYLGKKDTSRNDIAAIMLLPNEILTESAGQMFTEFKSWAEGKTMESSGLATVADFWSRLGMPVPDKLNKKEAELMQNFAQRAGYGIAPDMRYHHFKPEPDGNVVLFAGGHGEFFSPSAEFISVSVALRLGAMLAQTDKSIDTSEQAALEKTIDHNSALSPEEKSSLHAYLIWRLNTPASMAGLRGRIEKLTDNDKSVIGRVIVTVACADGKIDPAEIKQLEKIYASLGMDSSAVTSDIHHMSTAEKTSLAATPAASGADNVFSLNKHVLARHESDTKDVHQLLSTIFVEDEPEEMLQVVTSSQSVSGLDEAHNQLYQHLLVKERWPRNEVAELCQRFNLMVSGAIETINDWSYEQIDAPVLDDDDDIYVDLAIAQELKG</sequence>
<name>A0A845SUB6_9GAMM</name>
<accession>A0A845SUB6</accession>
<dbReference type="InterPro" id="IPR025266">
    <property type="entry name" value="TerB_N"/>
</dbReference>
<comment type="caution">
    <text evidence="4">The sequence shown here is derived from an EMBL/GenBank/DDBJ whole genome shotgun (WGS) entry which is preliminary data.</text>
</comment>
<evidence type="ECO:0000259" key="3">
    <source>
        <dbReference type="Pfam" id="PF15615"/>
    </source>
</evidence>
<dbReference type="EMBL" id="WUBS01000032">
    <property type="protein sequence ID" value="NDL66051.1"/>
    <property type="molecule type" value="Genomic_DNA"/>
</dbReference>
<protein>
    <submittedName>
        <fullName evidence="4">ATPase</fullName>
    </submittedName>
</protein>